<sequence>MNNREYSVSELNKLVKLTLETNSNFKNFYLKGEISNITYYKSGHLYFTLKDKKASIKCAAFNYRFKNVPVDLEAGENVRILGSVTLYEANGQYQVIVDEIEKENKLGSLYVELEKLKKELDKKGYFDKSIKKRLPIIPYNIGVVTSGTGAAVRDIINTTHKRFENLNIYVYPAKVQGKNAELEIKKGIETLNRLDYIDVIIIGRGGGSIEDLWAFNKREVAEAIYNSEKPIISAVGHEIDFLLSDLVADSRAATPTQAAEILVPEKESLLGELNIREVRVANNLKKLLELKKIEFEQRKENYFIKNYKNYIVDKNNILIGKEEKLNNSLKKMLEIKKSKFEISKSKIDMLNPYSILNRGYSITKLNGKIIKSVEKIRESDELLTILSDGEINSVVK</sequence>
<comment type="similarity">
    <text evidence="5 6">Belongs to the XseA family.</text>
</comment>
<keyword evidence="2 5" id="KW-0540">Nuclease</keyword>
<evidence type="ECO:0000313" key="10">
    <source>
        <dbReference type="Proteomes" id="UP001321582"/>
    </source>
</evidence>
<keyword evidence="10" id="KW-1185">Reference proteome</keyword>
<keyword evidence="4 5" id="KW-0269">Exonuclease</keyword>
<evidence type="ECO:0000256" key="6">
    <source>
        <dbReference type="RuleBase" id="RU004355"/>
    </source>
</evidence>
<dbReference type="Pfam" id="PF13742">
    <property type="entry name" value="tRNA_anti_2"/>
    <property type="match status" value="1"/>
</dbReference>
<dbReference type="AlphaFoldDB" id="A0AAU9DA87"/>
<accession>A0AAU9DA87</accession>
<dbReference type="GO" id="GO:0003676">
    <property type="term" value="F:nucleic acid binding"/>
    <property type="evidence" value="ECO:0007669"/>
    <property type="project" value="InterPro"/>
</dbReference>
<name>A0AAU9DA87_9FUSO</name>
<dbReference type="Proteomes" id="UP001321582">
    <property type="component" value="Chromosome"/>
</dbReference>
<keyword evidence="3 5" id="KW-0378">Hydrolase</keyword>
<dbReference type="InterPro" id="IPR020579">
    <property type="entry name" value="Exonuc_VII_lsu_C"/>
</dbReference>
<dbReference type="InterPro" id="IPR003753">
    <property type="entry name" value="Exonuc_VII_L"/>
</dbReference>
<dbReference type="HAMAP" id="MF_00378">
    <property type="entry name" value="Exonuc_7_L"/>
    <property type="match status" value="1"/>
</dbReference>
<dbReference type="GO" id="GO:0005737">
    <property type="term" value="C:cytoplasm"/>
    <property type="evidence" value="ECO:0007669"/>
    <property type="project" value="UniProtKB-SubCell"/>
</dbReference>
<feature type="domain" description="OB-fold nucleic acid binding" evidence="8">
    <location>
        <begin position="6"/>
        <end position="101"/>
    </location>
</feature>
<dbReference type="KEGG" id="haby:HLVA_10800"/>
<dbReference type="Gene3D" id="2.40.50.1010">
    <property type="match status" value="1"/>
</dbReference>
<evidence type="ECO:0000256" key="1">
    <source>
        <dbReference type="ARBA" id="ARBA00022490"/>
    </source>
</evidence>
<evidence type="ECO:0000256" key="3">
    <source>
        <dbReference type="ARBA" id="ARBA00022801"/>
    </source>
</evidence>
<keyword evidence="1 5" id="KW-0963">Cytoplasm</keyword>
<evidence type="ECO:0000256" key="2">
    <source>
        <dbReference type="ARBA" id="ARBA00022722"/>
    </source>
</evidence>
<proteinExistence type="inferred from homology"/>
<protein>
    <recommendedName>
        <fullName evidence="5">Exodeoxyribonuclease 7 large subunit</fullName>
        <ecNumber evidence="5">3.1.11.6</ecNumber>
    </recommendedName>
    <alternativeName>
        <fullName evidence="5">Exodeoxyribonuclease VII large subunit</fullName>
        <shortName evidence="5">Exonuclease VII large subunit</shortName>
    </alternativeName>
</protein>
<dbReference type="CDD" id="cd04489">
    <property type="entry name" value="ExoVII_LU_OBF"/>
    <property type="match status" value="1"/>
</dbReference>
<dbReference type="InterPro" id="IPR025824">
    <property type="entry name" value="OB-fold_nuc-bd_dom"/>
</dbReference>
<evidence type="ECO:0000259" key="8">
    <source>
        <dbReference type="Pfam" id="PF13742"/>
    </source>
</evidence>
<evidence type="ECO:0000313" key="9">
    <source>
        <dbReference type="EMBL" id="BDU50511.1"/>
    </source>
</evidence>
<feature type="domain" description="Exonuclease VII large subunit C-terminal" evidence="7">
    <location>
        <begin position="308"/>
        <end position="393"/>
    </location>
</feature>
<evidence type="ECO:0000256" key="4">
    <source>
        <dbReference type="ARBA" id="ARBA00022839"/>
    </source>
</evidence>
<comment type="subcellular location">
    <subcellularLocation>
        <location evidence="5 6">Cytoplasm</location>
    </subcellularLocation>
</comment>
<dbReference type="Pfam" id="PF02601">
    <property type="entry name" value="Exonuc_VII_L"/>
    <property type="match status" value="2"/>
</dbReference>
<gene>
    <name evidence="5 9" type="primary">xseA</name>
    <name evidence="9" type="ORF">HLVA_10800</name>
</gene>
<dbReference type="GO" id="GO:0008855">
    <property type="term" value="F:exodeoxyribonuclease VII activity"/>
    <property type="evidence" value="ECO:0007669"/>
    <property type="project" value="UniProtKB-UniRule"/>
</dbReference>
<dbReference type="GO" id="GO:0006308">
    <property type="term" value="P:DNA catabolic process"/>
    <property type="evidence" value="ECO:0007669"/>
    <property type="project" value="UniProtKB-UniRule"/>
</dbReference>
<comment type="catalytic activity">
    <reaction evidence="5 6">
        <text>Exonucleolytic cleavage in either 5'- to 3'- or 3'- to 5'-direction to yield nucleoside 5'-phosphates.</text>
        <dbReference type="EC" id="3.1.11.6"/>
    </reaction>
</comment>
<reference evidence="9 10" key="1">
    <citation type="submission" date="2022-11" db="EMBL/GenBank/DDBJ databases">
        <title>Haliovirga abyssi gen. nov., sp. nov., a mesophilic fermentative bacterium isolated from the Iheya North hydrothermal field and the proposal of Haliovirgaceae fam. nov.</title>
        <authorList>
            <person name="Miyazaki U."/>
            <person name="Tame A."/>
            <person name="Miyazaki J."/>
            <person name="Takai K."/>
            <person name="Sawayama S."/>
            <person name="Kitajima M."/>
            <person name="Okamoto A."/>
            <person name="Nakagawa S."/>
        </authorList>
    </citation>
    <scope>NUCLEOTIDE SEQUENCE [LARGE SCALE GENOMIC DNA]</scope>
    <source>
        <strain evidence="9 10">IC12</strain>
    </source>
</reference>
<dbReference type="RefSeq" id="WP_307903378.1">
    <property type="nucleotide sequence ID" value="NZ_AP027059.1"/>
</dbReference>
<evidence type="ECO:0000259" key="7">
    <source>
        <dbReference type="Pfam" id="PF02601"/>
    </source>
</evidence>
<feature type="domain" description="Exonuclease VII large subunit C-terminal" evidence="7">
    <location>
        <begin position="125"/>
        <end position="306"/>
    </location>
</feature>
<organism evidence="9 10">
    <name type="scientific">Haliovirga abyssi</name>
    <dbReference type="NCBI Taxonomy" id="2996794"/>
    <lineage>
        <taxon>Bacteria</taxon>
        <taxon>Fusobacteriati</taxon>
        <taxon>Fusobacteriota</taxon>
        <taxon>Fusobacteriia</taxon>
        <taxon>Fusobacteriales</taxon>
        <taxon>Haliovirgaceae</taxon>
        <taxon>Haliovirga</taxon>
    </lineage>
</organism>
<comment type="subunit">
    <text evidence="5">Heterooligomer composed of large and small subunits.</text>
</comment>
<dbReference type="PANTHER" id="PTHR30008:SF0">
    <property type="entry name" value="EXODEOXYRIBONUCLEASE 7 LARGE SUBUNIT"/>
    <property type="match status" value="1"/>
</dbReference>
<evidence type="ECO:0000256" key="5">
    <source>
        <dbReference type="HAMAP-Rule" id="MF_00378"/>
    </source>
</evidence>
<dbReference type="EMBL" id="AP027059">
    <property type="protein sequence ID" value="BDU50511.1"/>
    <property type="molecule type" value="Genomic_DNA"/>
</dbReference>
<dbReference type="EC" id="3.1.11.6" evidence="5"/>
<comment type="function">
    <text evidence="5">Bidirectionally degrades single-stranded DNA into large acid-insoluble oligonucleotides, which are then degraded further into small acid-soluble oligonucleotides.</text>
</comment>
<dbReference type="PANTHER" id="PTHR30008">
    <property type="entry name" value="EXODEOXYRIBONUCLEASE 7 LARGE SUBUNIT"/>
    <property type="match status" value="1"/>
</dbReference>
<dbReference type="NCBIfam" id="TIGR00237">
    <property type="entry name" value="xseA"/>
    <property type="match status" value="1"/>
</dbReference>
<dbReference type="GO" id="GO:0009318">
    <property type="term" value="C:exodeoxyribonuclease VII complex"/>
    <property type="evidence" value="ECO:0007669"/>
    <property type="project" value="UniProtKB-UniRule"/>
</dbReference>